<dbReference type="EMBL" id="JANBOJ010000058">
    <property type="protein sequence ID" value="KAJ1723660.1"/>
    <property type="molecule type" value="Genomic_DNA"/>
</dbReference>
<dbReference type="InterPro" id="IPR001841">
    <property type="entry name" value="Znf_RING"/>
</dbReference>
<feature type="region of interest" description="Disordered" evidence="5">
    <location>
        <begin position="19"/>
        <end position="76"/>
    </location>
</feature>
<keyword evidence="8" id="KW-1185">Reference proteome</keyword>
<keyword evidence="2 4" id="KW-0863">Zinc-finger</keyword>
<evidence type="ECO:0000259" key="6">
    <source>
        <dbReference type="PROSITE" id="PS50089"/>
    </source>
</evidence>
<dbReference type="InterPro" id="IPR017907">
    <property type="entry name" value="Znf_RING_CS"/>
</dbReference>
<comment type="caution">
    <text evidence="7">The sequence shown here is derived from an EMBL/GenBank/DDBJ whole genome shotgun (WGS) entry which is preliminary data.</text>
</comment>
<evidence type="ECO:0000256" key="4">
    <source>
        <dbReference type="PROSITE-ProRule" id="PRU00175"/>
    </source>
</evidence>
<accession>A0A9W7Y556</accession>
<dbReference type="GO" id="GO:0005634">
    <property type="term" value="C:nucleus"/>
    <property type="evidence" value="ECO:0007669"/>
    <property type="project" value="TreeGrafter"/>
</dbReference>
<proteinExistence type="predicted"/>
<evidence type="ECO:0000256" key="2">
    <source>
        <dbReference type="ARBA" id="ARBA00022771"/>
    </source>
</evidence>
<feature type="non-terminal residue" evidence="7">
    <location>
        <position position="1"/>
    </location>
</feature>
<dbReference type="Proteomes" id="UP001149813">
    <property type="component" value="Unassembled WGS sequence"/>
</dbReference>
<dbReference type="OrthoDB" id="116827at2759"/>
<feature type="domain" description="RING-type" evidence="6">
    <location>
        <begin position="133"/>
        <end position="175"/>
    </location>
</feature>
<sequence length="211" mass="23128">QGEREAIEEARNAKEIDDYAKRQVGLAPKATKRKLEDDRDSEKQKKQVRLLEDKSESKPGSVEPLKANDDDAKEGSVQRSFWLPSKAPEAKKIVADASDRTVQCQSSSSPHPLKIKDLIAVVFRTLDNGEKLCPSCDKAFTNSSKIDVLKRCGHALCHRCVVNFVEPASACFVCQKKMASKDVIRLDSDGTGFSGGGGQMVATRYDSALQA</sequence>
<keyword evidence="3" id="KW-0862">Zinc</keyword>
<dbReference type="Gene3D" id="3.30.40.10">
    <property type="entry name" value="Zinc/RING finger domain, C3HC4 (zinc finger)"/>
    <property type="match status" value="1"/>
</dbReference>
<dbReference type="PANTHER" id="PTHR13063">
    <property type="entry name" value="ENOS INTERACTING PROTEIN"/>
    <property type="match status" value="1"/>
</dbReference>
<dbReference type="PROSITE" id="PS50089">
    <property type="entry name" value="ZF_RING_2"/>
    <property type="match status" value="1"/>
</dbReference>
<gene>
    <name evidence="7" type="ORF">LPJ53_002043</name>
</gene>
<reference evidence="7" key="1">
    <citation type="submission" date="2022-07" db="EMBL/GenBank/DDBJ databases">
        <title>Phylogenomic reconstructions and comparative analyses of Kickxellomycotina fungi.</title>
        <authorList>
            <person name="Reynolds N.K."/>
            <person name="Stajich J.E."/>
            <person name="Barry K."/>
            <person name="Grigoriev I.V."/>
            <person name="Crous P."/>
            <person name="Smith M.E."/>
        </authorList>
    </citation>
    <scope>NUCLEOTIDE SEQUENCE</scope>
    <source>
        <strain evidence="7">NBRC 32514</strain>
    </source>
</reference>
<evidence type="ECO:0000256" key="1">
    <source>
        <dbReference type="ARBA" id="ARBA00022723"/>
    </source>
</evidence>
<organism evidence="7 8">
    <name type="scientific">Coemansia erecta</name>
    <dbReference type="NCBI Taxonomy" id="147472"/>
    <lineage>
        <taxon>Eukaryota</taxon>
        <taxon>Fungi</taxon>
        <taxon>Fungi incertae sedis</taxon>
        <taxon>Zoopagomycota</taxon>
        <taxon>Kickxellomycotina</taxon>
        <taxon>Kickxellomycetes</taxon>
        <taxon>Kickxellales</taxon>
        <taxon>Kickxellaceae</taxon>
        <taxon>Coemansia</taxon>
    </lineage>
</organism>
<dbReference type="InterPro" id="IPR013083">
    <property type="entry name" value="Znf_RING/FYVE/PHD"/>
</dbReference>
<dbReference type="PROSITE" id="PS00518">
    <property type="entry name" value="ZF_RING_1"/>
    <property type="match status" value="1"/>
</dbReference>
<dbReference type="SUPFAM" id="SSF57850">
    <property type="entry name" value="RING/U-box"/>
    <property type="match status" value="1"/>
</dbReference>
<dbReference type="InterPro" id="IPR016818">
    <property type="entry name" value="NOSIP"/>
</dbReference>
<evidence type="ECO:0000256" key="3">
    <source>
        <dbReference type="ARBA" id="ARBA00022833"/>
    </source>
</evidence>
<dbReference type="GO" id="GO:0061630">
    <property type="term" value="F:ubiquitin protein ligase activity"/>
    <property type="evidence" value="ECO:0007669"/>
    <property type="project" value="InterPro"/>
</dbReference>
<evidence type="ECO:0000313" key="8">
    <source>
        <dbReference type="Proteomes" id="UP001149813"/>
    </source>
</evidence>
<dbReference type="GO" id="GO:0008270">
    <property type="term" value="F:zinc ion binding"/>
    <property type="evidence" value="ECO:0007669"/>
    <property type="project" value="UniProtKB-KW"/>
</dbReference>
<dbReference type="AlphaFoldDB" id="A0A9W7Y556"/>
<dbReference type="PANTHER" id="PTHR13063:SF10">
    <property type="entry name" value="NITRIC OXIDE SYNTHASE-INTERACTING PROTEIN"/>
    <property type="match status" value="1"/>
</dbReference>
<protein>
    <recommendedName>
        <fullName evidence="6">RING-type domain-containing protein</fullName>
    </recommendedName>
</protein>
<feature type="compositionally biased region" description="Basic and acidic residues" evidence="5">
    <location>
        <begin position="33"/>
        <end position="57"/>
    </location>
</feature>
<evidence type="ECO:0000256" key="5">
    <source>
        <dbReference type="SAM" id="MobiDB-lite"/>
    </source>
</evidence>
<evidence type="ECO:0000313" key="7">
    <source>
        <dbReference type="EMBL" id="KAJ1723660.1"/>
    </source>
</evidence>
<name>A0A9W7Y556_9FUNG</name>
<feature type="compositionally biased region" description="Basic and acidic residues" evidence="5">
    <location>
        <begin position="66"/>
        <end position="76"/>
    </location>
</feature>
<keyword evidence="1" id="KW-0479">Metal-binding</keyword>